<feature type="transmembrane region" description="Helical" evidence="8">
    <location>
        <begin position="112"/>
        <end position="136"/>
    </location>
</feature>
<dbReference type="RefSeq" id="XP_002552878.1">
    <property type="nucleotide sequence ID" value="XM_002552832.1"/>
</dbReference>
<comment type="subcellular location">
    <subcellularLocation>
        <location evidence="1 8">Endoplasmic reticulum membrane</location>
        <topology evidence="1 8">Multi-pass membrane protein</topology>
    </subcellularLocation>
</comment>
<evidence type="ECO:0000313" key="10">
    <source>
        <dbReference type="Proteomes" id="UP000002036"/>
    </source>
</evidence>
<feature type="transmembrane region" description="Helical" evidence="8">
    <location>
        <begin position="294"/>
        <end position="316"/>
    </location>
</feature>
<feature type="transmembrane region" description="Helical" evidence="8">
    <location>
        <begin position="151"/>
        <end position="170"/>
    </location>
</feature>
<feature type="transmembrane region" description="Helical" evidence="8">
    <location>
        <begin position="385"/>
        <end position="406"/>
    </location>
</feature>
<sequence>MEDLKLRKEQFVSGLTGSSIQEINAVASVALCGYVCWSLLRSTVADGKVMLLADFFFNWCAILLSITTYADNPLALNLLLVVPPLLLWLCVRPTRSQRDISRNSLQKAEFKLMRHPFITAYRGSMMIVTALAILAVDFRIFPRRFAKVETWGTSLMDLGVGSFVFSGGLVSSRALLQNKLSGGRVSALKKIIHALRSSGTILLLGLLRLYFVKNLEYQEHVTEYGVHWNFFITLSLLPMAMIPIDAIAEYIPRVAIALVISTVYELFMVFNKDLLTFLISGPRETFVGANREGIFSFVGYCAIFLWGQSTGFYTLGNVATKNNLLKPSVQPIKNLNNIGTWEKLASKGPLCGLLTWSFITLSATQIVFAWHPFNVSRRFANLPYVLWVVSFNLGALSLFCLVDKVFENSAIGSQTSVSLEAMNSNGLFLFLLANVTTGLVNMIMPTIDIAPVEAFSILFLYASFLASVSIFMLKKRIFIKL</sequence>
<feature type="transmembrane region" description="Helical" evidence="8">
    <location>
        <begin position="427"/>
        <end position="447"/>
    </location>
</feature>
<dbReference type="InterPro" id="IPR009447">
    <property type="entry name" value="PIGW/GWT1"/>
</dbReference>
<dbReference type="PANTHER" id="PTHR20661:SF0">
    <property type="entry name" value="PHOSPHATIDYLINOSITOL-GLYCAN BIOSYNTHESIS CLASS W PROTEIN"/>
    <property type="match status" value="1"/>
</dbReference>
<evidence type="ECO:0000256" key="1">
    <source>
        <dbReference type="ARBA" id="ARBA00004477"/>
    </source>
</evidence>
<keyword evidence="10" id="KW-1185">Reference proteome</keyword>
<feature type="transmembrane region" description="Helical" evidence="8">
    <location>
        <begin position="254"/>
        <end position="274"/>
    </location>
</feature>
<dbReference type="GeneID" id="8295100"/>
<dbReference type="FunCoup" id="C5DG98">
    <property type="interactions" value="599"/>
</dbReference>
<dbReference type="EMBL" id="CU928168">
    <property type="protein sequence ID" value="CAR22440.1"/>
    <property type="molecule type" value="Genomic_DNA"/>
</dbReference>
<protein>
    <recommendedName>
        <fullName evidence="8">GPI-anchored wall transfer protein</fullName>
        <ecNumber evidence="8">2.3.-.-</ecNumber>
    </recommendedName>
</protein>
<feature type="transmembrane region" description="Helical" evidence="8">
    <location>
        <begin position="191"/>
        <end position="212"/>
    </location>
</feature>
<dbReference type="EC" id="2.3.-.-" evidence="8"/>
<keyword evidence="5 8" id="KW-0812">Transmembrane</keyword>
<dbReference type="OrthoDB" id="15270at2759"/>
<dbReference type="GO" id="GO:0032216">
    <property type="term" value="F:glucosaminyl-phosphatidylinositol O-acyltransferase activity"/>
    <property type="evidence" value="ECO:0007669"/>
    <property type="project" value="TreeGrafter"/>
</dbReference>
<evidence type="ECO:0000256" key="8">
    <source>
        <dbReference type="RuleBase" id="RU280819"/>
    </source>
</evidence>
<comment type="similarity">
    <text evidence="3 8">Belongs to the PIGW family.</text>
</comment>
<gene>
    <name evidence="9" type="ordered locus">KLTH0D03520g</name>
</gene>
<dbReference type="eggNOG" id="KOG0411">
    <property type="taxonomic scope" value="Eukaryota"/>
</dbReference>
<dbReference type="GO" id="GO:0006506">
    <property type="term" value="P:GPI anchor biosynthetic process"/>
    <property type="evidence" value="ECO:0007669"/>
    <property type="project" value="UniProtKB-UniPathway"/>
</dbReference>
<dbReference type="OMA" id="GLYVMQP"/>
<dbReference type="Proteomes" id="UP000002036">
    <property type="component" value="Chromosome D"/>
</dbReference>
<feature type="transmembrane region" description="Helical" evidence="8">
    <location>
        <begin position="453"/>
        <end position="473"/>
    </location>
</feature>
<keyword evidence="6 8" id="KW-1133">Transmembrane helix</keyword>
<keyword evidence="7 8" id="KW-0472">Membrane</keyword>
<dbReference type="PIRSF" id="PIRSF017321">
    <property type="entry name" value="GWT1"/>
    <property type="match status" value="1"/>
</dbReference>
<dbReference type="KEGG" id="lth:KLTH0D03520g"/>
<dbReference type="InParanoid" id="C5DG98"/>
<evidence type="ECO:0000256" key="2">
    <source>
        <dbReference type="ARBA" id="ARBA00004687"/>
    </source>
</evidence>
<dbReference type="Pfam" id="PF06423">
    <property type="entry name" value="GWT1"/>
    <property type="match status" value="1"/>
</dbReference>
<dbReference type="HOGENOM" id="CLU_020802_2_2_1"/>
<comment type="function">
    <text evidence="8">A acetyltransferase, which acetylates the inositol ring of phosphatidylinositol during biosynthesis of GPI-anchor.</text>
</comment>
<feature type="transmembrane region" description="Helical" evidence="8">
    <location>
        <begin position="353"/>
        <end position="373"/>
    </location>
</feature>
<keyword evidence="8" id="KW-0012">Acyltransferase</keyword>
<keyword evidence="8" id="KW-0808">Transferase</keyword>
<feature type="transmembrane region" description="Helical" evidence="8">
    <location>
        <begin position="224"/>
        <end position="242"/>
    </location>
</feature>
<dbReference type="PANTHER" id="PTHR20661">
    <property type="entry name" value="PHOSPHATIDYLINOSITOL-GLYCAN BIOSYNTHESIS CLASS W PROTEIN"/>
    <property type="match status" value="1"/>
</dbReference>
<dbReference type="GO" id="GO:0005789">
    <property type="term" value="C:endoplasmic reticulum membrane"/>
    <property type="evidence" value="ECO:0007669"/>
    <property type="project" value="UniProtKB-SubCell"/>
</dbReference>
<dbReference type="AlphaFoldDB" id="C5DG98"/>
<dbReference type="UniPathway" id="UPA00196"/>
<feature type="transmembrane region" description="Helical" evidence="8">
    <location>
        <begin position="74"/>
        <end position="91"/>
    </location>
</feature>
<proteinExistence type="inferred from homology"/>
<evidence type="ECO:0000256" key="7">
    <source>
        <dbReference type="ARBA" id="ARBA00023136"/>
    </source>
</evidence>
<feature type="transmembrane region" description="Helical" evidence="8">
    <location>
        <begin position="49"/>
        <end position="68"/>
    </location>
</feature>
<evidence type="ECO:0000313" key="9">
    <source>
        <dbReference type="EMBL" id="CAR22440.1"/>
    </source>
</evidence>
<evidence type="ECO:0000256" key="6">
    <source>
        <dbReference type="ARBA" id="ARBA00022989"/>
    </source>
</evidence>
<organism evidence="9 10">
    <name type="scientific">Lachancea thermotolerans (strain ATCC 56472 / CBS 6340 / NRRL Y-8284)</name>
    <name type="common">Yeast</name>
    <name type="synonym">Kluyveromyces thermotolerans</name>
    <dbReference type="NCBI Taxonomy" id="559295"/>
    <lineage>
        <taxon>Eukaryota</taxon>
        <taxon>Fungi</taxon>
        <taxon>Dikarya</taxon>
        <taxon>Ascomycota</taxon>
        <taxon>Saccharomycotina</taxon>
        <taxon>Saccharomycetes</taxon>
        <taxon>Saccharomycetales</taxon>
        <taxon>Saccharomycetaceae</taxon>
        <taxon>Lachancea</taxon>
    </lineage>
</organism>
<reference evidence="9 10" key="1">
    <citation type="journal article" date="2009" name="Genome Res.">
        <title>Comparative genomics of protoploid Saccharomycetaceae.</title>
        <authorList>
            <consortium name="The Genolevures Consortium"/>
            <person name="Souciet J.-L."/>
            <person name="Dujon B."/>
            <person name="Gaillardin C."/>
            <person name="Johnston M."/>
            <person name="Baret P.V."/>
            <person name="Cliften P."/>
            <person name="Sherman D.J."/>
            <person name="Weissenbach J."/>
            <person name="Westhof E."/>
            <person name="Wincker P."/>
            <person name="Jubin C."/>
            <person name="Poulain J."/>
            <person name="Barbe V."/>
            <person name="Segurens B."/>
            <person name="Artiguenave F."/>
            <person name="Anthouard V."/>
            <person name="Vacherie B."/>
            <person name="Val M.-E."/>
            <person name="Fulton R.S."/>
            <person name="Minx P."/>
            <person name="Wilson R."/>
            <person name="Durrens P."/>
            <person name="Jean G."/>
            <person name="Marck C."/>
            <person name="Martin T."/>
            <person name="Nikolski M."/>
            <person name="Rolland T."/>
            <person name="Seret M.-L."/>
            <person name="Casaregola S."/>
            <person name="Despons L."/>
            <person name="Fairhead C."/>
            <person name="Fischer G."/>
            <person name="Lafontaine I."/>
            <person name="Leh V."/>
            <person name="Lemaire M."/>
            <person name="de Montigny J."/>
            <person name="Neuveglise C."/>
            <person name="Thierry A."/>
            <person name="Blanc-Lenfle I."/>
            <person name="Bleykasten C."/>
            <person name="Diffels J."/>
            <person name="Fritsch E."/>
            <person name="Frangeul L."/>
            <person name="Goeffon A."/>
            <person name="Jauniaux N."/>
            <person name="Kachouri-Lafond R."/>
            <person name="Payen C."/>
            <person name="Potier S."/>
            <person name="Pribylova L."/>
            <person name="Ozanne C."/>
            <person name="Richard G.-F."/>
            <person name="Sacerdot C."/>
            <person name="Straub M.-L."/>
            <person name="Talla E."/>
        </authorList>
    </citation>
    <scope>NUCLEOTIDE SEQUENCE [LARGE SCALE GENOMIC DNA]</scope>
    <source>
        <strain evidence="10">ATCC 56472 / CBS 6340 / NRRL Y-8284</strain>
    </source>
</reference>
<dbReference type="STRING" id="559295.C5DG98"/>
<evidence type="ECO:0000256" key="4">
    <source>
        <dbReference type="ARBA" id="ARBA00022502"/>
    </source>
</evidence>
<accession>C5DG98</accession>
<keyword evidence="4 8" id="KW-0337">GPI-anchor biosynthesis</keyword>
<evidence type="ECO:0000256" key="5">
    <source>
        <dbReference type="ARBA" id="ARBA00022692"/>
    </source>
</evidence>
<keyword evidence="8" id="KW-0256">Endoplasmic reticulum</keyword>
<dbReference type="GO" id="GO:0072659">
    <property type="term" value="P:protein localization to plasma membrane"/>
    <property type="evidence" value="ECO:0007669"/>
    <property type="project" value="TreeGrafter"/>
</dbReference>
<evidence type="ECO:0000256" key="3">
    <source>
        <dbReference type="ARBA" id="ARBA00007559"/>
    </source>
</evidence>
<comment type="pathway">
    <text evidence="2 8">Glycolipid biosynthesis; glycosylphosphatidylinositol-anchor biosynthesis.</text>
</comment>
<name>C5DG98_LACTC</name>